<reference evidence="3" key="1">
    <citation type="submission" date="2020-01" db="EMBL/GenBank/DDBJ databases">
        <title>Development of genomics and gene disruption for Polysphondylium violaceum indicates a role for the polyketide synthase stlB in stalk morphogenesis.</title>
        <authorList>
            <person name="Narita B."/>
            <person name="Kawabe Y."/>
            <person name="Kin K."/>
            <person name="Saito T."/>
            <person name="Gibbs R."/>
            <person name="Kuspa A."/>
            <person name="Muzny D."/>
            <person name="Queller D."/>
            <person name="Richards S."/>
            <person name="Strassman J."/>
            <person name="Sucgang R."/>
            <person name="Worley K."/>
            <person name="Schaap P."/>
        </authorList>
    </citation>
    <scope>NUCLEOTIDE SEQUENCE</scope>
    <source>
        <strain evidence="3">QSvi11</strain>
    </source>
</reference>
<dbReference type="Proteomes" id="UP000695562">
    <property type="component" value="Unassembled WGS sequence"/>
</dbReference>
<evidence type="ECO:0000256" key="2">
    <source>
        <dbReference type="SAM" id="Phobius"/>
    </source>
</evidence>
<gene>
    <name evidence="3" type="ORF">CYY_001901</name>
</gene>
<feature type="region of interest" description="Disordered" evidence="1">
    <location>
        <begin position="57"/>
        <end position="100"/>
    </location>
</feature>
<comment type="caution">
    <text evidence="3">The sequence shown here is derived from an EMBL/GenBank/DDBJ whole genome shotgun (WGS) entry which is preliminary data.</text>
</comment>
<keyword evidence="2" id="KW-0812">Transmembrane</keyword>
<accession>A0A8J4Q0A2</accession>
<evidence type="ECO:0000313" key="4">
    <source>
        <dbReference type="Proteomes" id="UP000695562"/>
    </source>
</evidence>
<organism evidence="3 4">
    <name type="scientific">Polysphondylium violaceum</name>
    <dbReference type="NCBI Taxonomy" id="133409"/>
    <lineage>
        <taxon>Eukaryota</taxon>
        <taxon>Amoebozoa</taxon>
        <taxon>Evosea</taxon>
        <taxon>Eumycetozoa</taxon>
        <taxon>Dictyostelia</taxon>
        <taxon>Dictyosteliales</taxon>
        <taxon>Dictyosteliaceae</taxon>
        <taxon>Polysphondylium</taxon>
    </lineage>
</organism>
<dbReference type="EMBL" id="AJWJ01000049">
    <property type="protein sequence ID" value="KAF2076775.1"/>
    <property type="molecule type" value="Genomic_DNA"/>
</dbReference>
<keyword evidence="2" id="KW-1133">Transmembrane helix</keyword>
<feature type="compositionally biased region" description="Basic and acidic residues" evidence="1">
    <location>
        <begin position="77"/>
        <end position="100"/>
    </location>
</feature>
<proteinExistence type="predicted"/>
<evidence type="ECO:0000313" key="3">
    <source>
        <dbReference type="EMBL" id="KAF2076775.1"/>
    </source>
</evidence>
<keyword evidence="2" id="KW-0472">Membrane</keyword>
<name>A0A8J4Q0A2_9MYCE</name>
<feature type="transmembrane region" description="Helical" evidence="2">
    <location>
        <begin position="173"/>
        <end position="193"/>
    </location>
</feature>
<dbReference type="AlphaFoldDB" id="A0A8J4Q0A2"/>
<protein>
    <recommendedName>
        <fullName evidence="5">Transmembrane protein</fullName>
    </recommendedName>
</protein>
<keyword evidence="4" id="KW-1185">Reference proteome</keyword>
<sequence length="466" mass="54143">MNRQIFKQSNILRSLLKGSNKNVFVSNKSFIKKTVVISNINNKFNCDGGLKRYYSTKPLINQNQSQQQEEKEEEKEKEEKKEQEQEQDKNNSSKEDSFKKPSKWDKRLTILGKLGLLLFILNDNLESGKNILENQFDGPEMVLPHQYRALHTFLNEVSDFSPNITKFFSDRDYFLFANMLAFKLPVFVSLFILMRITEDPVALTKFIESDGYKYCLHILKQSDDMFVNQPYAKTEVGLEQSRQIKAEVDELSATIVEYTIQYFQSIDKEVPSALLECKKEKKLGPLPSDYTYDPFYPKQQRFTGMAQDRIAEGVLLGFGYVIVSNLVMRRPFTLYTALNCVCNAIVTGVVVYRGSNLLPIQYGTGSFLYRPVDNDLYCRIQALKTIFAPLLLMSKNYWFVPLLLSDLIHYKEEQGNALFNYLQKSTLFRSWSETLASFYDPIRPNFSERISSNNWYLDTSKNIKEE</sequence>
<evidence type="ECO:0008006" key="5">
    <source>
        <dbReference type="Google" id="ProtNLM"/>
    </source>
</evidence>
<evidence type="ECO:0000256" key="1">
    <source>
        <dbReference type="SAM" id="MobiDB-lite"/>
    </source>
</evidence>